<accession>D2ZW45</accession>
<gene>
    <name evidence="1" type="ORF">NEIMUCOT_04838</name>
</gene>
<name>D2ZW45_NEIM2</name>
<evidence type="ECO:0000313" key="1">
    <source>
        <dbReference type="EMBL" id="EFC88789.1"/>
    </source>
</evidence>
<sequence>MRATACLKIKLLRSLANMEKIEKFKSELLDNIFEYIQCISIFVYKRNIYYLIDYKENFELDAKISFDIYLKEGVITKEQYDCDYKNYRNGIWQLTKDNFESYLQSDSVVVLEKDELKALMLQGFTSDEAVRLYSVVENKLSYNEPISDSGQQSDFLKINQISSRLPLFYINFDTEVYLHMDWDRCHEDYVYDGWFSKAMDFGYLIPDEFCYWKIEGRDYWKFRQL</sequence>
<dbReference type="eggNOG" id="ENOG5033VEF">
    <property type="taxonomic scope" value="Bacteria"/>
</dbReference>
<protein>
    <submittedName>
        <fullName evidence="1">Uncharacterized protein</fullName>
    </submittedName>
</protein>
<dbReference type="AlphaFoldDB" id="D2ZW45"/>
<comment type="caution">
    <text evidence="1">The sequence shown here is derived from an EMBL/GenBank/DDBJ whole genome shotgun (WGS) entry which is preliminary data.</text>
</comment>
<proteinExistence type="predicted"/>
<dbReference type="EMBL" id="ACDX02000006">
    <property type="protein sequence ID" value="EFC88789.1"/>
    <property type="molecule type" value="Genomic_DNA"/>
</dbReference>
<organism evidence="1 2">
    <name type="scientific">Neisseria mucosa (strain ATCC 25996 / DSM 4631 / NCTC 10774 / M26)</name>
    <dbReference type="NCBI Taxonomy" id="546266"/>
    <lineage>
        <taxon>Bacteria</taxon>
        <taxon>Pseudomonadati</taxon>
        <taxon>Pseudomonadota</taxon>
        <taxon>Betaproteobacteria</taxon>
        <taxon>Neisseriales</taxon>
        <taxon>Neisseriaceae</taxon>
        <taxon>Neisseria</taxon>
    </lineage>
</organism>
<reference evidence="1 2" key="1">
    <citation type="submission" date="2009-10" db="EMBL/GenBank/DDBJ databases">
        <authorList>
            <person name="Weinstock G."/>
            <person name="Sodergren E."/>
            <person name="Clifton S."/>
            <person name="Fulton L."/>
            <person name="Fulton B."/>
            <person name="Courtney L."/>
            <person name="Fronick C."/>
            <person name="Harrison M."/>
            <person name="Strong C."/>
            <person name="Farmer C."/>
            <person name="Delahaunty K."/>
            <person name="Markovic C."/>
            <person name="Hall O."/>
            <person name="Minx P."/>
            <person name="Tomlinson C."/>
            <person name="Mitreva M."/>
            <person name="Nelson J."/>
            <person name="Hou S."/>
            <person name="Wollam A."/>
            <person name="Pepin K.H."/>
            <person name="Johnson M."/>
            <person name="Bhonagiri V."/>
            <person name="Nash W.E."/>
            <person name="Warren W."/>
            <person name="Chinwalla A."/>
            <person name="Mardis E.R."/>
            <person name="Wilson R.K."/>
        </authorList>
    </citation>
    <scope>NUCLEOTIDE SEQUENCE [LARGE SCALE GENOMIC DNA]</scope>
    <source>
        <strain evidence="2">ATCC 25996 / DSM 4631 / NCTC 10774 / M26</strain>
    </source>
</reference>
<evidence type="ECO:0000313" key="2">
    <source>
        <dbReference type="Proteomes" id="UP000003344"/>
    </source>
</evidence>
<dbReference type="Proteomes" id="UP000003344">
    <property type="component" value="Unassembled WGS sequence"/>
</dbReference>